<evidence type="ECO:0000256" key="7">
    <source>
        <dbReference type="RuleBase" id="RU361156"/>
    </source>
</evidence>
<dbReference type="Pfam" id="PF00450">
    <property type="entry name" value="Peptidase_S10"/>
    <property type="match status" value="1"/>
</dbReference>
<keyword evidence="4 7" id="KW-0732">Signal</keyword>
<accession>A0A9N9AS84</accession>
<evidence type="ECO:0000256" key="5">
    <source>
        <dbReference type="ARBA" id="ARBA00022801"/>
    </source>
</evidence>
<keyword evidence="6" id="KW-0325">Glycoprotein</keyword>
<organism evidence="8 9">
    <name type="scientific">Paraglomus brasilianum</name>
    <dbReference type="NCBI Taxonomy" id="144538"/>
    <lineage>
        <taxon>Eukaryota</taxon>
        <taxon>Fungi</taxon>
        <taxon>Fungi incertae sedis</taxon>
        <taxon>Mucoromycota</taxon>
        <taxon>Glomeromycotina</taxon>
        <taxon>Glomeromycetes</taxon>
        <taxon>Paraglomerales</taxon>
        <taxon>Paraglomeraceae</taxon>
        <taxon>Paraglomus</taxon>
    </lineage>
</organism>
<evidence type="ECO:0000256" key="6">
    <source>
        <dbReference type="ARBA" id="ARBA00023180"/>
    </source>
</evidence>
<dbReference type="OrthoDB" id="443318at2759"/>
<feature type="signal peptide" evidence="7">
    <location>
        <begin position="1"/>
        <end position="20"/>
    </location>
</feature>
<sequence>MNPLFLLVLCIFSILFPVNGWDVDDFESLFDDIRNTNILANNFTAKDHLVGSLPYAENEPPIKESYAGYIKVRTFDKGQTQEDAGLFYWFFPAQEPETANPPLIIWLQGGPGSSSMIGLFYEMGPLRVTPNLTLTRHKHTWNKKYSMLFIDQPVGTGWSYVGQDQHGNGEENEQTELNNEDTIGLDKKDEMSPQKIVGMRGGNCATQSKTGHGGYVNGYVTNQKSLAKDLLVFLDEFYSKYPEQRKADLYITGESYAGKYVPSFAHAIHLYNKKMRRDGLFDKVFPLVGIAVGNGLTDPESQVKVHGQHAFQLGLISREDSYVLFRYAAQTIAQIRRRDFIGAVNTRNSLFQYFANVTGHVNIYDVRKLDVQNDWSLMETIMKSNDMKQALNVGYRTFFKDTHVIQLLQASRVGEKIFGDIMKSAAQLFPTLIKHYKVLLYQGNMDFRDGVSGNTEWLYNLKFDGAKEFRKKPRKIWRLNGHVVGYVVNHMNLTRAVILDAGHLVPKDQPISALDMISRFIENKEF</sequence>
<evidence type="ECO:0000313" key="8">
    <source>
        <dbReference type="EMBL" id="CAG8543176.1"/>
    </source>
</evidence>
<proteinExistence type="inferred from homology"/>
<evidence type="ECO:0000256" key="1">
    <source>
        <dbReference type="ARBA" id="ARBA00009431"/>
    </source>
</evidence>
<dbReference type="PROSITE" id="PS00560">
    <property type="entry name" value="CARBOXYPEPT_SER_HIS"/>
    <property type="match status" value="1"/>
</dbReference>
<name>A0A9N9AS84_9GLOM</name>
<dbReference type="InterPro" id="IPR001563">
    <property type="entry name" value="Peptidase_S10"/>
</dbReference>
<feature type="chain" id="PRO_5040534618" description="Carboxypeptidase" evidence="7">
    <location>
        <begin position="21"/>
        <end position="526"/>
    </location>
</feature>
<dbReference type="PANTHER" id="PTHR11802:SF472">
    <property type="entry name" value="SERINE CARBOXYPEPTIDASE CPVL-RELATED"/>
    <property type="match status" value="1"/>
</dbReference>
<dbReference type="PRINTS" id="PR00724">
    <property type="entry name" value="CRBOXYPTASEC"/>
</dbReference>
<dbReference type="InterPro" id="IPR029058">
    <property type="entry name" value="AB_hydrolase_fold"/>
</dbReference>
<dbReference type="AlphaFoldDB" id="A0A9N9AS84"/>
<dbReference type="SUPFAM" id="SSF53474">
    <property type="entry name" value="alpha/beta-Hydrolases"/>
    <property type="match status" value="1"/>
</dbReference>
<keyword evidence="5 7" id="KW-0378">Hydrolase</keyword>
<evidence type="ECO:0000313" key="9">
    <source>
        <dbReference type="Proteomes" id="UP000789739"/>
    </source>
</evidence>
<dbReference type="PROSITE" id="PS00131">
    <property type="entry name" value="CARBOXYPEPT_SER_SER"/>
    <property type="match status" value="1"/>
</dbReference>
<dbReference type="Gene3D" id="3.40.50.1820">
    <property type="entry name" value="alpha/beta hydrolase"/>
    <property type="match status" value="1"/>
</dbReference>
<evidence type="ECO:0000256" key="4">
    <source>
        <dbReference type="ARBA" id="ARBA00022729"/>
    </source>
</evidence>
<dbReference type="Proteomes" id="UP000789739">
    <property type="component" value="Unassembled WGS sequence"/>
</dbReference>
<dbReference type="InterPro" id="IPR033124">
    <property type="entry name" value="Ser_caboxypep_his_AS"/>
</dbReference>
<dbReference type="InterPro" id="IPR018202">
    <property type="entry name" value="Ser_caboxypep_ser_AS"/>
</dbReference>
<dbReference type="EMBL" id="CAJVPI010000503">
    <property type="protein sequence ID" value="CAG8543176.1"/>
    <property type="molecule type" value="Genomic_DNA"/>
</dbReference>
<gene>
    <name evidence="8" type="ORF">PBRASI_LOCUS4695</name>
</gene>
<keyword evidence="2 7" id="KW-0121">Carboxypeptidase</keyword>
<protein>
    <recommendedName>
        <fullName evidence="7">Carboxypeptidase</fullName>
        <ecNumber evidence="7">3.4.16.-</ecNumber>
    </recommendedName>
</protein>
<dbReference type="GO" id="GO:0004185">
    <property type="term" value="F:serine-type carboxypeptidase activity"/>
    <property type="evidence" value="ECO:0007669"/>
    <property type="project" value="UniProtKB-UniRule"/>
</dbReference>
<keyword evidence="3 7" id="KW-0645">Protease</keyword>
<dbReference type="EC" id="3.4.16.-" evidence="7"/>
<dbReference type="PANTHER" id="PTHR11802">
    <property type="entry name" value="SERINE PROTEASE FAMILY S10 SERINE CARBOXYPEPTIDASE"/>
    <property type="match status" value="1"/>
</dbReference>
<evidence type="ECO:0000256" key="3">
    <source>
        <dbReference type="ARBA" id="ARBA00022670"/>
    </source>
</evidence>
<comment type="caution">
    <text evidence="8">The sequence shown here is derived from an EMBL/GenBank/DDBJ whole genome shotgun (WGS) entry which is preliminary data.</text>
</comment>
<dbReference type="GO" id="GO:0006508">
    <property type="term" value="P:proteolysis"/>
    <property type="evidence" value="ECO:0007669"/>
    <property type="project" value="UniProtKB-KW"/>
</dbReference>
<keyword evidence="9" id="KW-1185">Reference proteome</keyword>
<evidence type="ECO:0000256" key="2">
    <source>
        <dbReference type="ARBA" id="ARBA00022645"/>
    </source>
</evidence>
<comment type="similarity">
    <text evidence="1 7">Belongs to the peptidase S10 family.</text>
</comment>
<reference evidence="8" key="1">
    <citation type="submission" date="2021-06" db="EMBL/GenBank/DDBJ databases">
        <authorList>
            <person name="Kallberg Y."/>
            <person name="Tangrot J."/>
            <person name="Rosling A."/>
        </authorList>
    </citation>
    <scope>NUCLEOTIDE SEQUENCE</scope>
    <source>
        <strain evidence="8">BR232B</strain>
    </source>
</reference>